<dbReference type="AlphaFoldDB" id="S4AIX7"/>
<dbReference type="EMBL" id="AOPZ01000314">
    <property type="protein sequence ID" value="EPH41412.1"/>
    <property type="molecule type" value="Genomic_DNA"/>
</dbReference>
<sequence length="90" mass="8885">MLEGRQVDLGRHLAVLRGRCHVRASSGGRSSLPSEGREAALLRSRGTTLLGPPGALGALEGPLIGVAMPGLLAASAPARGGCGLLPAAPG</sequence>
<evidence type="ECO:0000313" key="2">
    <source>
        <dbReference type="Proteomes" id="UP000014629"/>
    </source>
</evidence>
<name>S4AIX7_9ACTN</name>
<comment type="caution">
    <text evidence="1">The sequence shown here is derived from an EMBL/GenBank/DDBJ whole genome shotgun (WGS) entry which is preliminary data.</text>
</comment>
<accession>S4AIX7</accession>
<gene>
    <name evidence="1" type="ORF">STRAU_5525</name>
</gene>
<organism evidence="1 2">
    <name type="scientific">Streptomyces aurantiacus JA 4570</name>
    <dbReference type="NCBI Taxonomy" id="1286094"/>
    <lineage>
        <taxon>Bacteria</taxon>
        <taxon>Bacillati</taxon>
        <taxon>Actinomycetota</taxon>
        <taxon>Actinomycetes</taxon>
        <taxon>Kitasatosporales</taxon>
        <taxon>Streptomycetaceae</taxon>
        <taxon>Streptomyces</taxon>
        <taxon>Streptomyces aurantiacus group</taxon>
    </lineage>
</organism>
<reference evidence="1 2" key="1">
    <citation type="submission" date="2013-02" db="EMBL/GenBank/DDBJ databases">
        <title>Draft Genome Sequence of Streptomyces aurantiacus, Which Produces Setomimycin.</title>
        <authorList>
            <person name="Gruening B.A."/>
            <person name="Praeg A."/>
            <person name="Erxleben A."/>
            <person name="Guenther S."/>
            <person name="Mueller M."/>
        </authorList>
    </citation>
    <scope>NUCLEOTIDE SEQUENCE [LARGE SCALE GENOMIC DNA]</scope>
    <source>
        <strain evidence="1 2">JA 4570</strain>
    </source>
</reference>
<dbReference type="PATRIC" id="fig|1286094.4.peg.5452"/>
<protein>
    <submittedName>
        <fullName evidence="1">Uncharacterized protein</fullName>
    </submittedName>
</protein>
<proteinExistence type="predicted"/>
<keyword evidence="2" id="KW-1185">Reference proteome</keyword>
<evidence type="ECO:0000313" key="1">
    <source>
        <dbReference type="EMBL" id="EPH41412.1"/>
    </source>
</evidence>
<dbReference type="Proteomes" id="UP000014629">
    <property type="component" value="Unassembled WGS sequence"/>
</dbReference>